<dbReference type="RefSeq" id="WP_377814553.1">
    <property type="nucleotide sequence ID" value="NZ_JBHRSJ010000022.1"/>
</dbReference>
<accession>A0ABV7AW71</accession>
<protein>
    <recommendedName>
        <fullName evidence="3">Uracil-DNA glycosylase-like domain-containing protein</fullName>
    </recommendedName>
</protein>
<gene>
    <name evidence="1" type="ORF">ACFOJE_11820</name>
</gene>
<proteinExistence type="predicted"/>
<evidence type="ECO:0008006" key="3">
    <source>
        <dbReference type="Google" id="ProtNLM"/>
    </source>
</evidence>
<evidence type="ECO:0000313" key="1">
    <source>
        <dbReference type="EMBL" id="MFC2972897.1"/>
    </source>
</evidence>
<name>A0ABV7AW71_9GAMM</name>
<evidence type="ECO:0000313" key="2">
    <source>
        <dbReference type="Proteomes" id="UP001595457"/>
    </source>
</evidence>
<organism evidence="1 2">
    <name type="scientific">Azotobacter bryophylli</name>
    <dbReference type="NCBI Taxonomy" id="1986537"/>
    <lineage>
        <taxon>Bacteria</taxon>
        <taxon>Pseudomonadati</taxon>
        <taxon>Pseudomonadota</taxon>
        <taxon>Gammaproteobacteria</taxon>
        <taxon>Pseudomonadales</taxon>
        <taxon>Pseudomonadaceae</taxon>
        <taxon>Azotobacter</taxon>
    </lineage>
</organism>
<dbReference type="Proteomes" id="UP001595457">
    <property type="component" value="Unassembled WGS sequence"/>
</dbReference>
<reference evidence="2" key="1">
    <citation type="journal article" date="2019" name="Int. J. Syst. Evol. Microbiol.">
        <title>The Global Catalogue of Microorganisms (GCM) 10K type strain sequencing project: providing services to taxonomists for standard genome sequencing and annotation.</title>
        <authorList>
            <consortium name="The Broad Institute Genomics Platform"/>
            <consortium name="The Broad Institute Genome Sequencing Center for Infectious Disease"/>
            <person name="Wu L."/>
            <person name="Ma J."/>
        </authorList>
    </citation>
    <scope>NUCLEOTIDE SEQUENCE [LARGE SCALE GENOMIC DNA]</scope>
    <source>
        <strain evidence="2">KCTC 62195</strain>
    </source>
</reference>
<keyword evidence="2" id="KW-1185">Reference proteome</keyword>
<sequence length="176" mass="20077">MRNFDPWVGSQYQNGLNGVRVLILGESHYGAPPERSGFTSAIINKYGQTKRSHFFSTTQRLVSLDKNRGHIPSSKRREFWDKVAFYNFVQEFVGTTSRLRPSQSQWEQGAEPFIQTVTELAPQLIVVLGQKLKTYLPPEINGVVYAYVKHPSGNGFSYKQFQPIVAKAFEQCEVRT</sequence>
<dbReference type="EMBL" id="JBHRSJ010000022">
    <property type="protein sequence ID" value="MFC2972897.1"/>
    <property type="molecule type" value="Genomic_DNA"/>
</dbReference>
<comment type="caution">
    <text evidence="1">The sequence shown here is derived from an EMBL/GenBank/DDBJ whole genome shotgun (WGS) entry which is preliminary data.</text>
</comment>